<gene>
    <name evidence="1" type="ORF">ACFP1Z_12700</name>
</gene>
<dbReference type="Proteomes" id="UP001596083">
    <property type="component" value="Unassembled WGS sequence"/>
</dbReference>
<reference evidence="2" key="1">
    <citation type="journal article" date="2019" name="Int. J. Syst. Evol. Microbiol.">
        <title>The Global Catalogue of Microorganisms (GCM) 10K type strain sequencing project: providing services to taxonomists for standard genome sequencing and annotation.</title>
        <authorList>
            <consortium name="The Broad Institute Genomics Platform"/>
            <consortium name="The Broad Institute Genome Sequencing Center for Infectious Disease"/>
            <person name="Wu L."/>
            <person name="Ma J."/>
        </authorList>
    </citation>
    <scope>NUCLEOTIDE SEQUENCE [LARGE SCALE GENOMIC DNA]</scope>
    <source>
        <strain evidence="2">CGMCC 4.7304</strain>
    </source>
</reference>
<sequence length="306" mass="33340">MSIHVEDGRDPDTEVRLTEELFAGLPVPVPDLTHDDGERPEWIVVARRPDGALLGWAQVYVRQEGAAEVHVQWVVVSRERERIVHGRNNTREVAPEEKAVVTHLLRTAADAARAAGHTALEWDDPERHLDAPSAAELGAAPAQELSRRWTLTPLAGWTPPAGLSDVRARPVPSSPDAELLTAYADFFTDVTGQPYTPEDVAELLQDVASLPYAALDLLTPDGRPSAQIIAVIEKDVAQADAIVHRGEATAGQLAGLLASLVTRLRQEHTGVTTLEVQDLGDPVVAEALTLMGLEITDHWQRYRLPL</sequence>
<evidence type="ECO:0008006" key="3">
    <source>
        <dbReference type="Google" id="ProtNLM"/>
    </source>
</evidence>
<accession>A0ABW0YZU1</accession>
<name>A0ABW0YZU1_9ACTN</name>
<proteinExistence type="predicted"/>
<evidence type="ECO:0000313" key="2">
    <source>
        <dbReference type="Proteomes" id="UP001596083"/>
    </source>
</evidence>
<dbReference type="EMBL" id="JBHSPB010000006">
    <property type="protein sequence ID" value="MFC5721027.1"/>
    <property type="molecule type" value="Genomic_DNA"/>
</dbReference>
<organism evidence="1 2">
    <name type="scientific">Streptomyces gamaensis</name>
    <dbReference type="NCBI Taxonomy" id="1763542"/>
    <lineage>
        <taxon>Bacteria</taxon>
        <taxon>Bacillati</taxon>
        <taxon>Actinomycetota</taxon>
        <taxon>Actinomycetes</taxon>
        <taxon>Kitasatosporales</taxon>
        <taxon>Streptomycetaceae</taxon>
        <taxon>Streptomyces</taxon>
    </lineage>
</organism>
<dbReference type="RefSeq" id="WP_390316235.1">
    <property type="nucleotide sequence ID" value="NZ_JBHSPB010000006.1"/>
</dbReference>
<comment type="caution">
    <text evidence="1">The sequence shown here is derived from an EMBL/GenBank/DDBJ whole genome shotgun (WGS) entry which is preliminary data.</text>
</comment>
<protein>
    <recommendedName>
        <fullName evidence="3">N-acetyltransferase</fullName>
    </recommendedName>
</protein>
<evidence type="ECO:0000313" key="1">
    <source>
        <dbReference type="EMBL" id="MFC5721027.1"/>
    </source>
</evidence>
<keyword evidence="2" id="KW-1185">Reference proteome</keyword>